<dbReference type="Gene3D" id="1.10.150.130">
    <property type="match status" value="1"/>
</dbReference>
<evidence type="ECO:0000313" key="2">
    <source>
        <dbReference type="EMBL" id="PIO97546.1"/>
    </source>
</evidence>
<proteinExistence type="predicted"/>
<keyword evidence="1" id="KW-0238">DNA-binding</keyword>
<comment type="caution">
    <text evidence="2">The sequence shown here is derived from an EMBL/GenBank/DDBJ whole genome shotgun (WGS) entry which is preliminary data.</text>
</comment>
<dbReference type="GO" id="GO:0003677">
    <property type="term" value="F:DNA binding"/>
    <property type="evidence" value="ECO:0007669"/>
    <property type="project" value="UniProtKB-KW"/>
</dbReference>
<evidence type="ECO:0000256" key="1">
    <source>
        <dbReference type="ARBA" id="ARBA00023125"/>
    </source>
</evidence>
<dbReference type="InterPro" id="IPR010998">
    <property type="entry name" value="Integrase_recombinase_N"/>
</dbReference>
<dbReference type="Proteomes" id="UP000231070">
    <property type="component" value="Unassembled WGS sequence"/>
</dbReference>
<name>A0A2G9WS67_9HYPH</name>
<dbReference type="InterPro" id="IPR011010">
    <property type="entry name" value="DNA_brk_join_enz"/>
</dbReference>
<evidence type="ECO:0008006" key="4">
    <source>
        <dbReference type="Google" id="ProtNLM"/>
    </source>
</evidence>
<dbReference type="AlphaFoldDB" id="A0A2G9WS67"/>
<dbReference type="SUPFAM" id="SSF56349">
    <property type="entry name" value="DNA breaking-rejoining enzymes"/>
    <property type="match status" value="1"/>
</dbReference>
<gene>
    <name evidence="2" type="ORF">CJ014_20095</name>
</gene>
<sequence length="94" mass="10400">MLMAGRDRRAATPSAANNFLKAMSVLMEFALEAGLIDHNPVRDVKKISSKSEGFHTWTVAEVAAFEARHPIGTMARLAMDLFLYTGLRRSSPSY</sequence>
<keyword evidence="3" id="KW-1185">Reference proteome</keyword>
<organism evidence="2 3">
    <name type="scientific">Pleomorphomonas carboxyditropha</name>
    <dbReference type="NCBI Taxonomy" id="2023338"/>
    <lineage>
        <taxon>Bacteria</taxon>
        <taxon>Pseudomonadati</taxon>
        <taxon>Pseudomonadota</taxon>
        <taxon>Alphaproteobacteria</taxon>
        <taxon>Hyphomicrobiales</taxon>
        <taxon>Pleomorphomonadaceae</taxon>
        <taxon>Pleomorphomonas</taxon>
    </lineage>
</organism>
<dbReference type="EMBL" id="NQVN01000017">
    <property type="protein sequence ID" value="PIO97546.1"/>
    <property type="molecule type" value="Genomic_DNA"/>
</dbReference>
<accession>A0A2G9WS67</accession>
<protein>
    <recommendedName>
        <fullName evidence="4">Core-binding (CB) domain-containing protein</fullName>
    </recommendedName>
</protein>
<evidence type="ECO:0000313" key="3">
    <source>
        <dbReference type="Proteomes" id="UP000231070"/>
    </source>
</evidence>
<reference evidence="2 3" key="1">
    <citation type="submission" date="2017-08" db="EMBL/GenBank/DDBJ databases">
        <title>Pleomorphomonas carboxidotrophicus sp. nov., a new mesophilic hydrogenogenic carboxidotroph.</title>
        <authorList>
            <person name="Esquivel-Elizondo S."/>
            <person name="Krajmalnik-Brown R."/>
            <person name="Maldonado J."/>
        </authorList>
    </citation>
    <scope>NUCLEOTIDE SEQUENCE [LARGE SCALE GENOMIC DNA]</scope>
    <source>
        <strain evidence="2 3">SVCO-16</strain>
    </source>
</reference>